<evidence type="ECO:0000313" key="1">
    <source>
        <dbReference type="EMBL" id="AYD83958.1"/>
    </source>
</evidence>
<gene>
    <name evidence="1" type="primary">98</name>
    <name evidence="1" type="ORF">SEA_GETALONG_98</name>
</gene>
<protein>
    <submittedName>
        <fullName evidence="1">Uncharacterized protein</fullName>
    </submittedName>
</protein>
<organism evidence="1 2">
    <name type="scientific">Gordonia phage Getalong</name>
    <dbReference type="NCBI Taxonomy" id="2315531"/>
    <lineage>
        <taxon>Viruses</taxon>
        <taxon>Duplodnaviria</taxon>
        <taxon>Heunggongvirae</taxon>
        <taxon>Uroviricota</taxon>
        <taxon>Caudoviricetes</taxon>
        <taxon>Langleyhallvirinae</taxon>
        <taxon>Getalongvirus</taxon>
        <taxon>Getalongvirus getalong</taxon>
    </lineage>
</organism>
<dbReference type="RefSeq" id="YP_009814211.1">
    <property type="nucleotide sequence ID" value="NC_048083.1"/>
</dbReference>
<evidence type="ECO:0000313" key="2">
    <source>
        <dbReference type="Proteomes" id="UP000278586"/>
    </source>
</evidence>
<name>A0A386KEF1_9CAUD</name>
<dbReference type="KEGG" id="vg:55005332"/>
<dbReference type="Proteomes" id="UP000278586">
    <property type="component" value="Segment"/>
</dbReference>
<keyword evidence="2" id="KW-1185">Reference proteome</keyword>
<dbReference type="GeneID" id="55005332"/>
<accession>A0A386KEF1</accession>
<proteinExistence type="predicted"/>
<dbReference type="EMBL" id="MH779504">
    <property type="protein sequence ID" value="AYD83958.1"/>
    <property type="molecule type" value="Genomic_DNA"/>
</dbReference>
<reference evidence="1 2" key="1">
    <citation type="submission" date="2018-08" db="EMBL/GenBank/DDBJ databases">
        <authorList>
            <person name="King R.A."/>
            <person name="Ngong N.B."/>
            <person name="Xu E.M."/>
            <person name="Austin H.D."/>
            <person name="Shervin T.J."/>
            <person name="Anderson J.K."/>
            <person name="Watkins T.N."/>
            <person name="Gaffney B.L."/>
            <person name="Staples A.K."/>
            <person name="Rinehart C.A."/>
            <person name="Rowland N.S."/>
            <person name="Garlena R.A."/>
            <person name="Russell D.A."/>
            <person name="Pope W.H."/>
            <person name="Jacobs-Sera D."/>
            <person name="Hendrix R.W."/>
            <person name="Hatfull G.F."/>
        </authorList>
    </citation>
    <scope>NUCLEOTIDE SEQUENCE [LARGE SCALE GENOMIC DNA]</scope>
</reference>
<sequence>MTSRIVNRVPLLHPPLPEGATFAEIVAYWQRRIPGVDMYAIADKALAQTWEQIGEAIGLDMDAIDDGLKFITAALTEETQP</sequence>